<proteinExistence type="predicted"/>
<dbReference type="AlphaFoldDB" id="A0AAP0CZ39"/>
<organism evidence="1 2">
    <name type="scientific">Deinandra increscens subsp. villosa</name>
    <dbReference type="NCBI Taxonomy" id="3103831"/>
    <lineage>
        <taxon>Eukaryota</taxon>
        <taxon>Viridiplantae</taxon>
        <taxon>Streptophyta</taxon>
        <taxon>Embryophyta</taxon>
        <taxon>Tracheophyta</taxon>
        <taxon>Spermatophyta</taxon>
        <taxon>Magnoliopsida</taxon>
        <taxon>eudicotyledons</taxon>
        <taxon>Gunneridae</taxon>
        <taxon>Pentapetalae</taxon>
        <taxon>asterids</taxon>
        <taxon>campanulids</taxon>
        <taxon>Asterales</taxon>
        <taxon>Asteraceae</taxon>
        <taxon>Asteroideae</taxon>
        <taxon>Heliantheae alliance</taxon>
        <taxon>Madieae</taxon>
        <taxon>Madiinae</taxon>
        <taxon>Deinandra</taxon>
    </lineage>
</organism>
<evidence type="ECO:0000313" key="1">
    <source>
        <dbReference type="EMBL" id="KAK9061899.1"/>
    </source>
</evidence>
<sequence length="308" mass="34846">MPAVRHCGRVDTFELKVQMERRLGSQKSEKYFNLVTRFLSLKLGKSEFDKLCICLIGRENIRLHNELIRAVLRNATLASTPPPKQVKHDSFSTFKDLNGGLQSICREAFPQSPRKGRTPNLRERKFRDRLSPLGLNEKNHSAEDLATARRQEQPPIAVNNPASHRRIPITAPFGINIFSNGTKKVSHNDVGSSCYTETYQYSGQLQSTISLENRLRQKNKMEGLDMSTDCVNLLNNGLNSYLKRVIKPCVELASARSLHEPGKKFTASLLDFQMAAMTNPKILGEDWSIQLEKICLSAFEHSDGFENK</sequence>
<protein>
    <submittedName>
        <fullName evidence="1">Uncharacterized protein</fullName>
    </submittedName>
</protein>
<evidence type="ECO:0000313" key="2">
    <source>
        <dbReference type="Proteomes" id="UP001408789"/>
    </source>
</evidence>
<comment type="caution">
    <text evidence="1">The sequence shown here is derived from an EMBL/GenBank/DDBJ whole genome shotgun (WGS) entry which is preliminary data.</text>
</comment>
<dbReference type="GO" id="GO:0000124">
    <property type="term" value="C:SAGA complex"/>
    <property type="evidence" value="ECO:0007669"/>
    <property type="project" value="TreeGrafter"/>
</dbReference>
<dbReference type="EMBL" id="JBCNJP010000019">
    <property type="protein sequence ID" value="KAK9061899.1"/>
    <property type="molecule type" value="Genomic_DNA"/>
</dbReference>
<dbReference type="InterPro" id="IPR024738">
    <property type="entry name" value="Hfi1/Tada1"/>
</dbReference>
<dbReference type="GO" id="GO:0006357">
    <property type="term" value="P:regulation of transcription by RNA polymerase II"/>
    <property type="evidence" value="ECO:0007669"/>
    <property type="project" value="TreeGrafter"/>
</dbReference>
<dbReference type="PANTHER" id="PTHR21277">
    <property type="entry name" value="TRANSCRIPTIONAL ADAPTER 1"/>
    <property type="match status" value="1"/>
</dbReference>
<dbReference type="GO" id="GO:0003713">
    <property type="term" value="F:transcription coactivator activity"/>
    <property type="evidence" value="ECO:0007669"/>
    <property type="project" value="TreeGrafter"/>
</dbReference>
<keyword evidence="2" id="KW-1185">Reference proteome</keyword>
<dbReference type="PANTHER" id="PTHR21277:SF36">
    <property type="entry name" value="TRANSCRIPTIONAL COACTIVATOR HFI1_TRANSCRIPTIONAL ADAPTER 1"/>
    <property type="match status" value="1"/>
</dbReference>
<dbReference type="Proteomes" id="UP001408789">
    <property type="component" value="Unassembled WGS sequence"/>
</dbReference>
<name>A0AAP0CZ39_9ASTR</name>
<accession>A0AAP0CZ39</accession>
<gene>
    <name evidence="1" type="ORF">SSX86_019083</name>
</gene>
<dbReference type="Pfam" id="PF12767">
    <property type="entry name" value="SAGA-Tad1"/>
    <property type="match status" value="1"/>
</dbReference>
<reference evidence="1 2" key="1">
    <citation type="submission" date="2024-04" db="EMBL/GenBank/DDBJ databases">
        <title>The reference genome of an endangered Asteraceae, Deinandra increscens subsp. villosa, native to the Central Coast of California.</title>
        <authorList>
            <person name="Guilliams M."/>
            <person name="Hasenstab-Lehman K."/>
            <person name="Meyer R."/>
            <person name="Mcevoy S."/>
        </authorList>
    </citation>
    <scope>NUCLEOTIDE SEQUENCE [LARGE SCALE GENOMIC DNA]</scope>
    <source>
        <tissue evidence="1">Leaf</tissue>
    </source>
</reference>